<dbReference type="GO" id="GO:0005886">
    <property type="term" value="C:plasma membrane"/>
    <property type="evidence" value="ECO:0007669"/>
    <property type="project" value="UniProtKB-SubCell"/>
</dbReference>
<dbReference type="RefSeq" id="WP_126304032.1">
    <property type="nucleotide sequence ID" value="NZ_LR134516.1"/>
</dbReference>
<dbReference type="PANTHER" id="PTHR33451:SF6">
    <property type="entry name" value="NA(+)_H(+) ANTIPORTER NHAC"/>
    <property type="match status" value="1"/>
</dbReference>
<evidence type="ECO:0000256" key="3">
    <source>
        <dbReference type="ARBA" id="ARBA00022449"/>
    </source>
</evidence>
<evidence type="ECO:0000256" key="2">
    <source>
        <dbReference type="ARBA" id="ARBA00022448"/>
    </source>
</evidence>
<keyword evidence="7 9" id="KW-0472">Membrane</keyword>
<proteinExistence type="inferred from homology"/>
<evidence type="ECO:0000256" key="5">
    <source>
        <dbReference type="ARBA" id="ARBA00022692"/>
    </source>
</evidence>
<dbReference type="NCBIfam" id="TIGR00931">
    <property type="entry name" value="antiport_nhaC"/>
    <property type="match status" value="1"/>
</dbReference>
<evidence type="ECO:0000256" key="7">
    <source>
        <dbReference type="ARBA" id="ARBA00023136"/>
    </source>
</evidence>
<evidence type="ECO:0000256" key="6">
    <source>
        <dbReference type="ARBA" id="ARBA00022989"/>
    </source>
</evidence>
<comment type="similarity">
    <text evidence="8">Belongs to the NhaC Na(+)/H(+) (TC 2.A.35) antiporter family.</text>
</comment>
<dbReference type="OrthoDB" id="9762978at2"/>
<feature type="transmembrane region" description="Helical" evidence="9">
    <location>
        <begin position="259"/>
        <end position="277"/>
    </location>
</feature>
<dbReference type="GO" id="GO:0015297">
    <property type="term" value="F:antiporter activity"/>
    <property type="evidence" value="ECO:0007669"/>
    <property type="project" value="UniProtKB-KW"/>
</dbReference>
<keyword evidence="6 9" id="KW-1133">Transmembrane helix</keyword>
<evidence type="ECO:0000256" key="8">
    <source>
        <dbReference type="ARBA" id="ARBA00038435"/>
    </source>
</evidence>
<accession>A0A3S4Y9R7</accession>
<dbReference type="AlphaFoldDB" id="A0A3S4Y9R7"/>
<dbReference type="InterPro" id="IPR018461">
    <property type="entry name" value="Na/H_Antiport_NhaC-like_C"/>
</dbReference>
<dbReference type="Pfam" id="PF03553">
    <property type="entry name" value="Na_H_antiporter"/>
    <property type="match status" value="1"/>
</dbReference>
<sequence length="458" mass="49215">MFGFKPLLNMPRWEAFLVVVLLVSAMGYSIISLGWLPHMSIITAITVLLVYGLLRGVKYADMQRGMVDSVGQGMGAIYLFFFIGLLVSALMMSGSIPTLMYYGFGWISPQYFYLSAFVLSSLIGVAIGSSLTTCATVGAAFIGMGEAFHADLAMTAGAVVSGAFFGDKMSPLSDTTGISASIVGIDLFEHIKNMAYTTIPAWLMTAAFLLWLLPAVAAQDLGNTSVFREQLAASGLVHGYSLIPFALLVVLAIKRVDTIVAMIATVFAALIVTYFHSSPDLAKLGGWFYGGFKLEGNFENIARLVSRGGVESMFFTQTIVILGLSLGGLLFALGVIPSLLEGIRQFLTTAGRATFSVAVTAVGVNVLIGEQYLSILLSGRTFKPVYDKLGLHPRNLSRTLEDAGTVVNPLVPWSVCGVFISQALGVPVWSYLPYAFFCYLCLILTLLFGWTGLTLSKK</sequence>
<feature type="transmembrane region" description="Helical" evidence="9">
    <location>
        <begin position="199"/>
        <end position="219"/>
    </location>
</feature>
<evidence type="ECO:0000259" key="10">
    <source>
        <dbReference type="Pfam" id="PF03553"/>
    </source>
</evidence>
<name>A0A3S4Y9R7_9NEIS</name>
<dbReference type="EMBL" id="LR134516">
    <property type="protein sequence ID" value="VEJ20738.1"/>
    <property type="molecule type" value="Genomic_DNA"/>
</dbReference>
<feature type="transmembrane region" description="Helical" evidence="9">
    <location>
        <begin position="75"/>
        <end position="99"/>
    </location>
</feature>
<evidence type="ECO:0000313" key="12">
    <source>
        <dbReference type="Proteomes" id="UP000268229"/>
    </source>
</evidence>
<keyword evidence="4" id="KW-1003">Cell membrane</keyword>
<protein>
    <submittedName>
        <fullName evidence="11">NhaC</fullName>
    </submittedName>
</protein>
<dbReference type="InterPro" id="IPR052180">
    <property type="entry name" value="NhaC_Na-H+_Antiporter"/>
</dbReference>
<evidence type="ECO:0000313" key="11">
    <source>
        <dbReference type="EMBL" id="VEJ20738.1"/>
    </source>
</evidence>
<feature type="transmembrane region" description="Helical" evidence="9">
    <location>
        <begin position="349"/>
        <end position="368"/>
    </location>
</feature>
<feature type="transmembrane region" description="Helical" evidence="9">
    <location>
        <begin position="37"/>
        <end position="54"/>
    </location>
</feature>
<feature type="domain" description="Na+/H+ antiporter NhaC-like C-terminal" evidence="10">
    <location>
        <begin position="162"/>
        <end position="452"/>
    </location>
</feature>
<feature type="transmembrane region" description="Helical" evidence="9">
    <location>
        <begin position="111"/>
        <end position="144"/>
    </location>
</feature>
<feature type="transmembrane region" description="Helical" evidence="9">
    <location>
        <begin position="431"/>
        <end position="453"/>
    </location>
</feature>
<keyword evidence="12" id="KW-1185">Reference proteome</keyword>
<reference evidence="11 12" key="1">
    <citation type="submission" date="2018-12" db="EMBL/GenBank/DDBJ databases">
        <authorList>
            <consortium name="Pathogen Informatics"/>
        </authorList>
    </citation>
    <scope>NUCLEOTIDE SEQUENCE [LARGE SCALE GENOMIC DNA]</scope>
    <source>
        <strain evidence="11 12">NCTC12227</strain>
    </source>
</reference>
<evidence type="ECO:0000256" key="4">
    <source>
        <dbReference type="ARBA" id="ARBA00022475"/>
    </source>
</evidence>
<feature type="transmembrane region" description="Helical" evidence="9">
    <location>
        <begin position="314"/>
        <end position="337"/>
    </location>
</feature>
<dbReference type="PANTHER" id="PTHR33451">
    <property type="entry name" value="MALATE-2H(+)/NA(+)-LACTATE ANTIPORTER"/>
    <property type="match status" value="1"/>
</dbReference>
<dbReference type="STRING" id="326522.BWD08_01990"/>
<dbReference type="InterPro" id="IPR004770">
    <property type="entry name" value="Na/H_antiport_NhaC"/>
</dbReference>
<organism evidence="11 12">
    <name type="scientific">Neisseria animaloris</name>
    <dbReference type="NCBI Taxonomy" id="326522"/>
    <lineage>
        <taxon>Bacteria</taxon>
        <taxon>Pseudomonadati</taxon>
        <taxon>Pseudomonadota</taxon>
        <taxon>Betaproteobacteria</taxon>
        <taxon>Neisseriales</taxon>
        <taxon>Neisseriaceae</taxon>
        <taxon>Neisseria</taxon>
    </lineage>
</organism>
<evidence type="ECO:0000256" key="1">
    <source>
        <dbReference type="ARBA" id="ARBA00004651"/>
    </source>
</evidence>
<evidence type="ECO:0000256" key="9">
    <source>
        <dbReference type="SAM" id="Phobius"/>
    </source>
</evidence>
<gene>
    <name evidence="11" type="primary">nhaC</name>
    <name evidence="11" type="ORF">NCTC12227_00448</name>
</gene>
<comment type="subcellular location">
    <subcellularLocation>
        <location evidence="1">Cell membrane</location>
        <topology evidence="1">Multi-pass membrane protein</topology>
    </subcellularLocation>
</comment>
<dbReference type="Proteomes" id="UP000268229">
    <property type="component" value="Chromosome"/>
</dbReference>
<keyword evidence="5 9" id="KW-0812">Transmembrane</keyword>
<keyword evidence="3" id="KW-0050">Antiport</keyword>
<feature type="transmembrane region" description="Helical" evidence="9">
    <location>
        <begin position="231"/>
        <end position="252"/>
    </location>
</feature>
<dbReference type="KEGG" id="nani:NCTC12227_00448"/>
<keyword evidence="2" id="KW-0813">Transport</keyword>